<organism evidence="2 3">
    <name type="scientific">Myceligenerans pegani</name>
    <dbReference type="NCBI Taxonomy" id="2776917"/>
    <lineage>
        <taxon>Bacteria</taxon>
        <taxon>Bacillati</taxon>
        <taxon>Actinomycetota</taxon>
        <taxon>Actinomycetes</taxon>
        <taxon>Micrococcales</taxon>
        <taxon>Promicromonosporaceae</taxon>
        <taxon>Myceligenerans</taxon>
    </lineage>
</organism>
<reference evidence="2 3" key="1">
    <citation type="submission" date="2020-10" db="EMBL/GenBank/DDBJ databases">
        <title>Myceligenerans pegani sp. nov., an endophytic actinomycete isolated from Peganum harmala L. in Xinjiang, China.</title>
        <authorList>
            <person name="Xin L."/>
        </authorList>
    </citation>
    <scope>NUCLEOTIDE SEQUENCE [LARGE SCALE GENOMIC DNA]</scope>
    <source>
        <strain evidence="2 3">TRM65318</strain>
    </source>
</reference>
<accession>A0ABR9MV36</accession>
<name>A0ABR9MV36_9MICO</name>
<gene>
    <name evidence="2" type="ORF">IHE71_05930</name>
</gene>
<comment type="caution">
    <text evidence="2">The sequence shown here is derived from an EMBL/GenBank/DDBJ whole genome shotgun (WGS) entry which is preliminary data.</text>
</comment>
<feature type="transmembrane region" description="Helical" evidence="1">
    <location>
        <begin position="55"/>
        <end position="80"/>
    </location>
</feature>
<keyword evidence="3" id="KW-1185">Reference proteome</keyword>
<keyword evidence="1" id="KW-1133">Transmembrane helix</keyword>
<sequence>MPRSTSVLIAVVVVLAGLGARAALPGVVGGPVGDALYATLVVLLVVLVRPRTSPVAAALAGFAVCLAIELFQLTGIPVAVAERFPLARIVLGTTFWAPDLLRYAAGAALGGVLCRIGGRRAVAEDAA</sequence>
<keyword evidence="1" id="KW-0472">Membrane</keyword>
<feature type="transmembrane region" description="Helical" evidence="1">
    <location>
        <begin position="32"/>
        <end position="48"/>
    </location>
</feature>
<proteinExistence type="predicted"/>
<protein>
    <submittedName>
        <fullName evidence="2">DUF2809 domain-containing protein</fullName>
    </submittedName>
</protein>
<dbReference type="Pfam" id="PF10990">
    <property type="entry name" value="DUF2809"/>
    <property type="match status" value="1"/>
</dbReference>
<dbReference type="Proteomes" id="UP000625527">
    <property type="component" value="Unassembled WGS sequence"/>
</dbReference>
<evidence type="ECO:0000313" key="3">
    <source>
        <dbReference type="Proteomes" id="UP000625527"/>
    </source>
</evidence>
<evidence type="ECO:0000313" key="2">
    <source>
        <dbReference type="EMBL" id="MBE1875248.1"/>
    </source>
</evidence>
<evidence type="ECO:0000256" key="1">
    <source>
        <dbReference type="SAM" id="Phobius"/>
    </source>
</evidence>
<keyword evidence="1" id="KW-0812">Transmembrane</keyword>
<dbReference type="InterPro" id="IPR021257">
    <property type="entry name" value="DUF2809"/>
</dbReference>
<dbReference type="EMBL" id="JADAQT010000058">
    <property type="protein sequence ID" value="MBE1875248.1"/>
    <property type="molecule type" value="Genomic_DNA"/>
</dbReference>